<sequence length="439" mass="48149">MESIELRPDSGSNVVHRPQSQENAERPPSPIDESPSPPTKKHFDFATHDPLPRAKLRLAMANYSNFVLGIVDASQGSVLLSMQVYYGVEYQTLSYIFLTIDAGYFLATFALPYLISRSHMRLVTLLGSFVVSVAMAVISVAPPFGLLVAIFVALGFGEGILESAMGSHVAHFEDTVMMNVHYSLYGLGAFVAPLVVSAFIAHDIPWQRYYLFPLAISIVEMGIQLYAFWNYEAPPQIHTGVTPQQRSKFRLMLKKRVMWVGSFVAFLAFGLNSTIGAWLVTYLSVKRRGSDTETRYITAGFYAGVTLGRSLLAYPVSRNPKVVCAVFLALIVACQLIAWLCTSIKVDAVFEAFIGFFLGPMFPTVLSLVTEGLDRASVPFGVSFMVCVGLTGNALLPFLVGQLASHLQMGIGVLQPVTLACMLVMTGAWLLMPSRKKTQ</sequence>
<dbReference type="PANTHER" id="PTHR23514">
    <property type="entry name" value="BYPASS OF STOP CODON PROTEIN 6"/>
    <property type="match status" value="1"/>
</dbReference>
<dbReference type="OMA" id="FCANLHN"/>
<feature type="transmembrane region" description="Helical" evidence="8">
    <location>
        <begin position="144"/>
        <end position="161"/>
    </location>
</feature>
<dbReference type="Proteomes" id="UP000033140">
    <property type="component" value="Unassembled WGS sequence"/>
</dbReference>
<evidence type="ECO:0000256" key="6">
    <source>
        <dbReference type="ARBA" id="ARBA00023136"/>
    </source>
</evidence>
<feature type="transmembrane region" description="Helical" evidence="8">
    <location>
        <begin position="382"/>
        <end position="401"/>
    </location>
</feature>
<evidence type="ECO:0000313" key="10">
    <source>
        <dbReference type="EMBL" id="GAO48519.1"/>
    </source>
</evidence>
<dbReference type="InterPro" id="IPR051788">
    <property type="entry name" value="MFS_Transporter"/>
</dbReference>
<keyword evidence="6 8" id="KW-0472">Membrane</keyword>
<feature type="region of interest" description="Disordered" evidence="7">
    <location>
        <begin position="1"/>
        <end position="44"/>
    </location>
</feature>
<feature type="transmembrane region" description="Helical" evidence="8">
    <location>
        <begin position="352"/>
        <end position="370"/>
    </location>
</feature>
<evidence type="ECO:0000256" key="5">
    <source>
        <dbReference type="ARBA" id="ARBA00022989"/>
    </source>
</evidence>
<comment type="subcellular location">
    <subcellularLocation>
        <location evidence="1">Endomembrane system</location>
        <topology evidence="1">Multi-pass membrane protein</topology>
    </subcellularLocation>
</comment>
<evidence type="ECO:0000259" key="9">
    <source>
        <dbReference type="PROSITE" id="PS50850"/>
    </source>
</evidence>
<dbReference type="GO" id="GO:0016020">
    <property type="term" value="C:membrane"/>
    <property type="evidence" value="ECO:0007669"/>
    <property type="project" value="TreeGrafter"/>
</dbReference>
<evidence type="ECO:0000256" key="1">
    <source>
        <dbReference type="ARBA" id="ARBA00004127"/>
    </source>
</evidence>
<accession>A0A0E9NFA2</accession>
<feature type="transmembrane region" description="Helical" evidence="8">
    <location>
        <begin position="413"/>
        <end position="432"/>
    </location>
</feature>
<dbReference type="PANTHER" id="PTHR23514:SF3">
    <property type="entry name" value="BYPASS OF STOP CODON PROTEIN 6"/>
    <property type="match status" value="1"/>
</dbReference>
<reference evidence="10 11" key="3">
    <citation type="journal article" date="2015" name="Genome Announc.">
        <title>Draft Genome Sequence of the Archiascomycetous Yeast Saitoella complicata.</title>
        <authorList>
            <person name="Yamauchi K."/>
            <person name="Kondo S."/>
            <person name="Hamamoto M."/>
            <person name="Takahashi Y."/>
            <person name="Ogura Y."/>
            <person name="Hayashi T."/>
            <person name="Nishida H."/>
        </authorList>
    </citation>
    <scope>NUCLEOTIDE SEQUENCE [LARGE SCALE GENOMIC DNA]</scope>
    <source>
        <strain evidence="10 11">NRRL Y-17804</strain>
    </source>
</reference>
<comment type="caution">
    <text evidence="10">The sequence shown here is derived from an EMBL/GenBank/DDBJ whole genome shotgun (WGS) entry which is preliminary data.</text>
</comment>
<comment type="similarity">
    <text evidence="2">Belongs to the major facilitator superfamily.</text>
</comment>
<feature type="compositionally biased region" description="Polar residues" evidence="7">
    <location>
        <begin position="10"/>
        <end position="22"/>
    </location>
</feature>
<dbReference type="AlphaFoldDB" id="A0A0E9NFA2"/>
<reference evidence="10 11" key="1">
    <citation type="journal article" date="2011" name="J. Gen. Appl. Microbiol.">
        <title>Draft genome sequencing of the enigmatic yeast Saitoella complicata.</title>
        <authorList>
            <person name="Nishida H."/>
            <person name="Hamamoto M."/>
            <person name="Sugiyama J."/>
        </authorList>
    </citation>
    <scope>NUCLEOTIDE SEQUENCE [LARGE SCALE GENOMIC DNA]</scope>
    <source>
        <strain evidence="10 11">NRRL Y-17804</strain>
    </source>
</reference>
<dbReference type="GO" id="GO:0022857">
    <property type="term" value="F:transmembrane transporter activity"/>
    <property type="evidence" value="ECO:0007669"/>
    <property type="project" value="InterPro"/>
</dbReference>
<feature type="transmembrane region" description="Helical" evidence="8">
    <location>
        <begin position="92"/>
        <end position="115"/>
    </location>
</feature>
<feature type="domain" description="Major facilitator superfamily (MFS) profile" evidence="9">
    <location>
        <begin position="57"/>
        <end position="436"/>
    </location>
</feature>
<reference evidence="10 11" key="2">
    <citation type="journal article" date="2014" name="J. Gen. Appl. Microbiol.">
        <title>The early diverging ascomycetous budding yeast Saitoella complicata has three histone deacetylases belonging to the Clr6, Hos2, and Rpd3 lineages.</title>
        <authorList>
            <person name="Nishida H."/>
            <person name="Matsumoto T."/>
            <person name="Kondo S."/>
            <person name="Hamamoto M."/>
            <person name="Yoshikawa H."/>
        </authorList>
    </citation>
    <scope>NUCLEOTIDE SEQUENCE [LARGE SCALE GENOMIC DNA]</scope>
    <source>
        <strain evidence="10 11">NRRL Y-17804</strain>
    </source>
</reference>
<keyword evidence="3" id="KW-0813">Transport</keyword>
<dbReference type="InterPro" id="IPR011701">
    <property type="entry name" value="MFS"/>
</dbReference>
<evidence type="ECO:0000256" key="8">
    <source>
        <dbReference type="SAM" id="Phobius"/>
    </source>
</evidence>
<dbReference type="InterPro" id="IPR036259">
    <property type="entry name" value="MFS_trans_sf"/>
</dbReference>
<dbReference type="InterPro" id="IPR020846">
    <property type="entry name" value="MFS_dom"/>
</dbReference>
<protein>
    <recommendedName>
        <fullName evidence="9">Major facilitator superfamily (MFS) profile domain-containing protein</fullName>
    </recommendedName>
</protein>
<organism evidence="10 11">
    <name type="scientific">Saitoella complicata (strain BCRC 22490 / CBS 7301 / JCM 7358 / NBRC 10748 / NRRL Y-17804)</name>
    <dbReference type="NCBI Taxonomy" id="698492"/>
    <lineage>
        <taxon>Eukaryota</taxon>
        <taxon>Fungi</taxon>
        <taxon>Dikarya</taxon>
        <taxon>Ascomycota</taxon>
        <taxon>Taphrinomycotina</taxon>
        <taxon>Taphrinomycotina incertae sedis</taxon>
        <taxon>Saitoella</taxon>
    </lineage>
</organism>
<feature type="compositionally biased region" description="Pro residues" evidence="7">
    <location>
        <begin position="27"/>
        <end position="38"/>
    </location>
</feature>
<evidence type="ECO:0000256" key="7">
    <source>
        <dbReference type="SAM" id="MobiDB-lite"/>
    </source>
</evidence>
<dbReference type="Pfam" id="PF07690">
    <property type="entry name" value="MFS_1"/>
    <property type="match status" value="1"/>
</dbReference>
<dbReference type="SUPFAM" id="SSF103473">
    <property type="entry name" value="MFS general substrate transporter"/>
    <property type="match status" value="1"/>
</dbReference>
<dbReference type="Gene3D" id="1.20.1250.20">
    <property type="entry name" value="MFS general substrate transporter like domains"/>
    <property type="match status" value="2"/>
</dbReference>
<dbReference type="PROSITE" id="PS50850">
    <property type="entry name" value="MFS"/>
    <property type="match status" value="1"/>
</dbReference>
<keyword evidence="11" id="KW-1185">Reference proteome</keyword>
<evidence type="ECO:0000256" key="4">
    <source>
        <dbReference type="ARBA" id="ARBA00022692"/>
    </source>
</evidence>
<dbReference type="STRING" id="698492.A0A0E9NFA2"/>
<feature type="transmembrane region" description="Helical" evidence="8">
    <location>
        <begin position="182"/>
        <end position="202"/>
    </location>
</feature>
<keyword evidence="4 8" id="KW-0812">Transmembrane</keyword>
<proteinExistence type="inferred from homology"/>
<dbReference type="GO" id="GO:0012505">
    <property type="term" value="C:endomembrane system"/>
    <property type="evidence" value="ECO:0007669"/>
    <property type="project" value="UniProtKB-SubCell"/>
</dbReference>
<feature type="transmembrane region" description="Helical" evidence="8">
    <location>
        <begin position="208"/>
        <end position="229"/>
    </location>
</feature>
<evidence type="ECO:0000256" key="2">
    <source>
        <dbReference type="ARBA" id="ARBA00008335"/>
    </source>
</evidence>
<evidence type="ECO:0000313" key="11">
    <source>
        <dbReference type="Proteomes" id="UP000033140"/>
    </source>
</evidence>
<dbReference type="EMBL" id="BACD03000015">
    <property type="protein sequence ID" value="GAO48519.1"/>
    <property type="molecule type" value="Genomic_DNA"/>
</dbReference>
<name>A0A0E9NFA2_SAICN</name>
<gene>
    <name evidence="10" type="ORF">G7K_2692-t1</name>
</gene>
<feature type="transmembrane region" description="Helical" evidence="8">
    <location>
        <begin position="296"/>
        <end position="315"/>
    </location>
</feature>
<evidence type="ECO:0000256" key="3">
    <source>
        <dbReference type="ARBA" id="ARBA00022448"/>
    </source>
</evidence>
<feature type="transmembrane region" description="Helical" evidence="8">
    <location>
        <begin position="322"/>
        <end position="340"/>
    </location>
</feature>
<feature type="transmembrane region" description="Helical" evidence="8">
    <location>
        <begin position="257"/>
        <end position="284"/>
    </location>
</feature>
<keyword evidence="5 8" id="KW-1133">Transmembrane helix</keyword>